<keyword evidence="2" id="KW-1185">Reference proteome</keyword>
<reference evidence="1 2" key="1">
    <citation type="submission" date="2020-09" db="EMBL/GenBank/DDBJ databases">
        <title>Methylomonas albis sp. nov. and Methylomonas fluvii sp. nov.: Two cold-adapted methanotrophs from the River Elbe and an amended description of Methylovulum psychrotolerans strain Eb1.</title>
        <authorList>
            <person name="Bussmann I.K."/>
            <person name="Klings K.-W."/>
            <person name="Warnstedt J."/>
            <person name="Hoppert M."/>
            <person name="Saborowski A."/>
            <person name="Horn F."/>
            <person name="Liebner S."/>
        </authorList>
    </citation>
    <scope>NUCLEOTIDE SEQUENCE [LARGE SCALE GENOMIC DNA]</scope>
    <source>
        <strain evidence="1 2">EbA</strain>
    </source>
</reference>
<dbReference type="Proteomes" id="UP000652176">
    <property type="component" value="Unassembled WGS sequence"/>
</dbReference>
<proteinExistence type="predicted"/>
<evidence type="ECO:0000313" key="1">
    <source>
        <dbReference type="EMBL" id="MBD9355171.1"/>
    </source>
</evidence>
<accession>A0ABR9CWC8</accession>
<name>A0ABR9CWC8_9GAMM</name>
<dbReference type="RefSeq" id="WP_192373569.1">
    <property type="nucleotide sequence ID" value="NZ_CAJHIV010000001.1"/>
</dbReference>
<dbReference type="EMBL" id="JACXSS010000001">
    <property type="protein sequence ID" value="MBD9355171.1"/>
    <property type="molecule type" value="Genomic_DNA"/>
</dbReference>
<protein>
    <submittedName>
        <fullName evidence="1">Uncharacterized protein</fullName>
    </submittedName>
</protein>
<sequence>MDNDIYLYDTERLHAIASEDLVKQGLRYFNDNRVIGVARDGTRLEAQVEDENGEQYWLELVADVDGNLLVSCDCHPESGDPRPTYRPIGEGRARFVRQRRRAGCD</sequence>
<gene>
    <name evidence="1" type="ORF">IE877_04635</name>
</gene>
<organism evidence="1 2">
    <name type="scientific">Methylomonas albis</name>
    <dbReference type="NCBI Taxonomy" id="1854563"/>
    <lineage>
        <taxon>Bacteria</taxon>
        <taxon>Pseudomonadati</taxon>
        <taxon>Pseudomonadota</taxon>
        <taxon>Gammaproteobacteria</taxon>
        <taxon>Methylococcales</taxon>
        <taxon>Methylococcaceae</taxon>
        <taxon>Methylomonas</taxon>
    </lineage>
</organism>
<evidence type="ECO:0000313" key="2">
    <source>
        <dbReference type="Proteomes" id="UP000652176"/>
    </source>
</evidence>
<comment type="caution">
    <text evidence="1">The sequence shown here is derived from an EMBL/GenBank/DDBJ whole genome shotgun (WGS) entry which is preliminary data.</text>
</comment>